<keyword evidence="3" id="KW-1185">Reference proteome</keyword>
<feature type="transmembrane region" description="Helical" evidence="1">
    <location>
        <begin position="70"/>
        <end position="87"/>
    </location>
</feature>
<organism evidence="2 3">
    <name type="scientific">Gossypium trilobum</name>
    <dbReference type="NCBI Taxonomy" id="34281"/>
    <lineage>
        <taxon>Eukaryota</taxon>
        <taxon>Viridiplantae</taxon>
        <taxon>Streptophyta</taxon>
        <taxon>Embryophyta</taxon>
        <taxon>Tracheophyta</taxon>
        <taxon>Spermatophyta</taxon>
        <taxon>Magnoliopsida</taxon>
        <taxon>eudicotyledons</taxon>
        <taxon>Gunneridae</taxon>
        <taxon>Pentapetalae</taxon>
        <taxon>rosids</taxon>
        <taxon>malvids</taxon>
        <taxon>Malvales</taxon>
        <taxon>Malvaceae</taxon>
        <taxon>Malvoideae</taxon>
        <taxon>Gossypium</taxon>
    </lineage>
</organism>
<sequence>SSERESAEGSIHDYYGNWVVDFSIFCGNYSINAAEFMGIFNGVELYEVHGERTSVGNWFTLLGRRTSCQIGWWNIAFLYLVICVYLIDHRRLP</sequence>
<dbReference type="AlphaFoldDB" id="A0A7J9DZZ0"/>
<feature type="non-terminal residue" evidence="2">
    <location>
        <position position="93"/>
    </location>
</feature>
<dbReference type="Proteomes" id="UP000593568">
    <property type="component" value="Unassembled WGS sequence"/>
</dbReference>
<protein>
    <submittedName>
        <fullName evidence="2">Uncharacterized protein</fullName>
    </submittedName>
</protein>
<comment type="caution">
    <text evidence="2">The sequence shown here is derived from an EMBL/GenBank/DDBJ whole genome shotgun (WGS) entry which is preliminary data.</text>
</comment>
<proteinExistence type="predicted"/>
<keyword evidence="1" id="KW-0472">Membrane</keyword>
<evidence type="ECO:0000313" key="2">
    <source>
        <dbReference type="EMBL" id="MBA0765885.1"/>
    </source>
</evidence>
<keyword evidence="1" id="KW-1133">Transmembrane helix</keyword>
<reference evidence="2 3" key="1">
    <citation type="journal article" date="2019" name="Genome Biol. Evol.">
        <title>Insights into the evolution of the New World diploid cottons (Gossypium, subgenus Houzingenia) based on genome sequencing.</title>
        <authorList>
            <person name="Grover C.E."/>
            <person name="Arick M.A. 2nd"/>
            <person name="Thrash A."/>
            <person name="Conover J.L."/>
            <person name="Sanders W.S."/>
            <person name="Peterson D.G."/>
            <person name="Frelichowski J.E."/>
            <person name="Scheffler J.A."/>
            <person name="Scheffler B.E."/>
            <person name="Wendel J.F."/>
        </authorList>
    </citation>
    <scope>NUCLEOTIDE SEQUENCE [LARGE SCALE GENOMIC DNA]</scope>
    <source>
        <strain evidence="2">8</strain>
        <tissue evidence="2">Leaf</tissue>
    </source>
</reference>
<keyword evidence="1" id="KW-0812">Transmembrane</keyword>
<gene>
    <name evidence="2" type="ORF">Gotri_014997</name>
</gene>
<evidence type="ECO:0000256" key="1">
    <source>
        <dbReference type="SAM" id="Phobius"/>
    </source>
</evidence>
<accession>A0A7J9DZZ0</accession>
<evidence type="ECO:0000313" key="3">
    <source>
        <dbReference type="Proteomes" id="UP000593568"/>
    </source>
</evidence>
<dbReference type="EMBL" id="JABEZW010000005">
    <property type="protein sequence ID" value="MBA0765885.1"/>
    <property type="molecule type" value="Genomic_DNA"/>
</dbReference>
<name>A0A7J9DZZ0_9ROSI</name>